<evidence type="ECO:0000256" key="11">
    <source>
        <dbReference type="SAM" id="MobiDB-lite"/>
    </source>
</evidence>
<feature type="transmembrane region" description="Helical" evidence="12">
    <location>
        <begin position="387"/>
        <end position="404"/>
    </location>
</feature>
<dbReference type="EMBL" id="JAGDFM010000396">
    <property type="protein sequence ID" value="KAG7378777.1"/>
    <property type="molecule type" value="Genomic_DNA"/>
</dbReference>
<evidence type="ECO:0000313" key="14">
    <source>
        <dbReference type="EMBL" id="KAG7378777.1"/>
    </source>
</evidence>
<keyword evidence="8" id="KW-0406">Ion transport</keyword>
<feature type="region of interest" description="Disordered" evidence="11">
    <location>
        <begin position="118"/>
        <end position="184"/>
    </location>
</feature>
<dbReference type="GO" id="GO:0008076">
    <property type="term" value="C:voltage-gated potassium channel complex"/>
    <property type="evidence" value="ECO:0007669"/>
    <property type="project" value="InterPro"/>
</dbReference>
<dbReference type="GO" id="GO:0001508">
    <property type="term" value="P:action potential"/>
    <property type="evidence" value="ECO:0007669"/>
    <property type="project" value="TreeGrafter"/>
</dbReference>
<evidence type="ECO:0000259" key="13">
    <source>
        <dbReference type="Pfam" id="PF00520"/>
    </source>
</evidence>
<dbReference type="Proteomes" id="UP000694044">
    <property type="component" value="Unassembled WGS sequence"/>
</dbReference>
<evidence type="ECO:0000256" key="6">
    <source>
        <dbReference type="ARBA" id="ARBA00022958"/>
    </source>
</evidence>
<evidence type="ECO:0000256" key="2">
    <source>
        <dbReference type="ARBA" id="ARBA00022448"/>
    </source>
</evidence>
<dbReference type="FunFam" id="1.10.287.70:FF:000194">
    <property type="entry name" value="Voltage-gated Ion Channel"/>
    <property type="match status" value="1"/>
</dbReference>
<name>A0A8T1VBR8_9STRA</name>
<proteinExistence type="predicted"/>
<feature type="transmembrane region" description="Helical" evidence="12">
    <location>
        <begin position="256"/>
        <end position="274"/>
    </location>
</feature>
<evidence type="ECO:0000256" key="1">
    <source>
        <dbReference type="ARBA" id="ARBA00004141"/>
    </source>
</evidence>
<dbReference type="AlphaFoldDB" id="A0A8T1VBR8"/>
<evidence type="ECO:0000313" key="15">
    <source>
        <dbReference type="Proteomes" id="UP000694044"/>
    </source>
</evidence>
<dbReference type="OrthoDB" id="433309at2759"/>
<comment type="caution">
    <text evidence="14">The sequence shown here is derived from an EMBL/GenBank/DDBJ whole genome shotgun (WGS) entry which is preliminary data.</text>
</comment>
<comment type="subcellular location">
    <subcellularLocation>
        <location evidence="1">Membrane</location>
        <topology evidence="1">Multi-pass membrane protein</topology>
    </subcellularLocation>
</comment>
<feature type="compositionally biased region" description="Low complexity" evidence="11">
    <location>
        <begin position="140"/>
        <end position="150"/>
    </location>
</feature>
<evidence type="ECO:0000256" key="12">
    <source>
        <dbReference type="SAM" id="Phobius"/>
    </source>
</evidence>
<feature type="transmembrane region" description="Helical" evidence="12">
    <location>
        <begin position="413"/>
        <end position="432"/>
    </location>
</feature>
<dbReference type="InterPro" id="IPR005821">
    <property type="entry name" value="Ion_trans_dom"/>
</dbReference>
<evidence type="ECO:0000256" key="4">
    <source>
        <dbReference type="ARBA" id="ARBA00022692"/>
    </source>
</evidence>
<sequence length="528" mass="58894">MTISSRPRVQRREASCGGEEITVDRGVNRLGPEEGVHELEHVMKHLQMARQRAVDANLKLRSLRALIGSSFQRMSAVFVVHTNTVCDRDVTMLSHLKELKGEKKRASSYGHVDSAVDMSPGGFMKTPSTASSNVEAGKVQQQQQEQQHFQPNPVELSAYDEDDEDEDDADTEASTAKMESESLEHDPRFRVNGIVVDHEVKGGARDGWEGVYEIMFKSSTPTGQRVALVLLVMVSMSVVVAVLDSVDDIREDIGDYLLALEAFFTVVFSVEYFLRLVSLRNPSRFALSLMGFVDVCALVPSYLGFILPDARPLLHLAVLRIFRVMRVFRLLRLARFVDAGAALSDNVQSNKRRIAVFLVALFTMILVIGCAMYLIEGDRHDFSNIPISLYWTVVTMTTVGYGDISPQTIVGRMLATVVMFVGYGIIACPLVLNQAGSQDILTEVVECPRCFRRLHQEDANFCRVCGTSLRQPRAKNIKARRDRRLRLAKLRLPIPEDGLPLSTTSTMRSTVRLLSEEPDSTRTIGPTV</sequence>
<feature type="compositionally biased region" description="Acidic residues" evidence="11">
    <location>
        <begin position="158"/>
        <end position="171"/>
    </location>
</feature>
<keyword evidence="5" id="KW-0631">Potassium channel</keyword>
<accession>A0A8T1VBR8</accession>
<dbReference type="InterPro" id="IPR028325">
    <property type="entry name" value="VG_K_chnl"/>
</dbReference>
<dbReference type="PANTHER" id="PTHR11537:SF254">
    <property type="entry name" value="POTASSIUM VOLTAGE-GATED CHANNEL PROTEIN SHAB"/>
    <property type="match status" value="1"/>
</dbReference>
<evidence type="ECO:0000256" key="9">
    <source>
        <dbReference type="ARBA" id="ARBA00023136"/>
    </source>
</evidence>
<dbReference type="GO" id="GO:0005249">
    <property type="term" value="F:voltage-gated potassium channel activity"/>
    <property type="evidence" value="ECO:0007669"/>
    <property type="project" value="InterPro"/>
</dbReference>
<keyword evidence="9 12" id="KW-0472">Membrane</keyword>
<evidence type="ECO:0000256" key="7">
    <source>
        <dbReference type="ARBA" id="ARBA00022989"/>
    </source>
</evidence>
<keyword evidence="2" id="KW-0813">Transport</keyword>
<keyword evidence="3" id="KW-0633">Potassium transport</keyword>
<feature type="transmembrane region" description="Helical" evidence="12">
    <location>
        <begin position="286"/>
        <end position="307"/>
    </location>
</feature>
<keyword evidence="10" id="KW-0407">Ion channel</keyword>
<keyword evidence="15" id="KW-1185">Reference proteome</keyword>
<evidence type="ECO:0000256" key="3">
    <source>
        <dbReference type="ARBA" id="ARBA00022538"/>
    </source>
</evidence>
<dbReference type="FunFam" id="1.20.120.350:FF:000101">
    <property type="entry name" value="Voltage-gated Ion Channel (VIC) Superfamily"/>
    <property type="match status" value="1"/>
</dbReference>
<protein>
    <recommendedName>
        <fullName evidence="13">Ion transport domain-containing protein</fullName>
    </recommendedName>
</protein>
<feature type="transmembrane region" description="Helical" evidence="12">
    <location>
        <begin position="354"/>
        <end position="375"/>
    </location>
</feature>
<keyword evidence="7 12" id="KW-1133">Transmembrane helix</keyword>
<evidence type="ECO:0000256" key="8">
    <source>
        <dbReference type="ARBA" id="ARBA00023065"/>
    </source>
</evidence>
<feature type="domain" description="Ion transport" evidence="13">
    <location>
        <begin position="228"/>
        <end position="429"/>
    </location>
</feature>
<reference evidence="14" key="1">
    <citation type="submission" date="2021-02" db="EMBL/GenBank/DDBJ databases">
        <authorList>
            <person name="Palmer J.M."/>
        </authorList>
    </citation>
    <scope>NUCLEOTIDE SEQUENCE</scope>
    <source>
        <strain evidence="14">SCRP734</strain>
    </source>
</reference>
<keyword evidence="4 12" id="KW-0812">Transmembrane</keyword>
<keyword evidence="6" id="KW-0630">Potassium</keyword>
<dbReference type="Pfam" id="PF00520">
    <property type="entry name" value="Ion_trans"/>
    <property type="match status" value="1"/>
</dbReference>
<gene>
    <name evidence="14" type="ORF">PHYPSEUDO_009503</name>
</gene>
<organism evidence="14 15">
    <name type="scientific">Phytophthora pseudosyringae</name>
    <dbReference type="NCBI Taxonomy" id="221518"/>
    <lineage>
        <taxon>Eukaryota</taxon>
        <taxon>Sar</taxon>
        <taxon>Stramenopiles</taxon>
        <taxon>Oomycota</taxon>
        <taxon>Peronosporomycetes</taxon>
        <taxon>Peronosporales</taxon>
        <taxon>Peronosporaceae</taxon>
        <taxon>Phytophthora</taxon>
    </lineage>
</organism>
<evidence type="ECO:0000256" key="5">
    <source>
        <dbReference type="ARBA" id="ARBA00022826"/>
    </source>
</evidence>
<feature type="transmembrane region" description="Helical" evidence="12">
    <location>
        <begin position="226"/>
        <end position="244"/>
    </location>
</feature>
<evidence type="ECO:0000256" key="10">
    <source>
        <dbReference type="ARBA" id="ARBA00023303"/>
    </source>
</evidence>
<dbReference type="PANTHER" id="PTHR11537">
    <property type="entry name" value="VOLTAGE-GATED POTASSIUM CHANNEL"/>
    <property type="match status" value="1"/>
</dbReference>